<organism evidence="3 4">
    <name type="scientific">Zasmidium cellare</name>
    <name type="common">Wine cellar mold</name>
    <name type="synonym">Racodium cellare</name>
    <dbReference type="NCBI Taxonomy" id="395010"/>
    <lineage>
        <taxon>Eukaryota</taxon>
        <taxon>Fungi</taxon>
        <taxon>Dikarya</taxon>
        <taxon>Ascomycota</taxon>
        <taxon>Pezizomycotina</taxon>
        <taxon>Dothideomycetes</taxon>
        <taxon>Dothideomycetidae</taxon>
        <taxon>Mycosphaerellales</taxon>
        <taxon>Mycosphaerellaceae</taxon>
        <taxon>Zasmidium</taxon>
    </lineage>
</organism>
<sequence>MRFLASCITTASLFATAALANTEKTIFIAPSAITLPDAEPQLDALNLDTLTYGHSKLRRSLSVAFPSEAAPRGLDSWYLLQGLNEGQRYEVRICWAAIQPTEFWLDVYNISHVFDTPHLIQSLAGFAELQASQPPAEDNDALKPGYSKGTVLFLHVQAAADYFTTNKTLMQHPELVDVDIILDPYLANVLPVSLLPTAAYIIVLAVVGWFVSGKIASLLKPQDPKEHAD</sequence>
<dbReference type="Proteomes" id="UP001305779">
    <property type="component" value="Unassembled WGS sequence"/>
</dbReference>
<dbReference type="Pfam" id="PF10333">
    <property type="entry name" value="Pga1"/>
    <property type="match status" value="1"/>
</dbReference>
<keyword evidence="1" id="KW-0472">Membrane</keyword>
<evidence type="ECO:0000256" key="2">
    <source>
        <dbReference type="SAM" id="SignalP"/>
    </source>
</evidence>
<keyword evidence="4" id="KW-1185">Reference proteome</keyword>
<feature type="chain" id="PRO_5045632745" evidence="2">
    <location>
        <begin position="21"/>
        <end position="229"/>
    </location>
</feature>
<accession>A0ABR0EUS7</accession>
<evidence type="ECO:0000313" key="3">
    <source>
        <dbReference type="EMBL" id="KAK4504941.1"/>
    </source>
</evidence>
<dbReference type="PANTHER" id="PTHR28022">
    <property type="entry name" value="GPI MANNOSYLTRANSFERASE 2 SUBUNIT PGA1"/>
    <property type="match status" value="1"/>
</dbReference>
<keyword evidence="2" id="KW-0732">Signal</keyword>
<feature type="signal peptide" evidence="2">
    <location>
        <begin position="1"/>
        <end position="20"/>
    </location>
</feature>
<name>A0ABR0EUS7_ZASCE</name>
<gene>
    <name evidence="3" type="ORF">PRZ48_002904</name>
</gene>
<comment type="caution">
    <text evidence="3">The sequence shown here is derived from an EMBL/GenBank/DDBJ whole genome shotgun (WGS) entry which is preliminary data.</text>
</comment>
<reference evidence="3 4" key="1">
    <citation type="journal article" date="2023" name="G3 (Bethesda)">
        <title>A chromosome-level genome assembly of Zasmidium syzygii isolated from banana leaves.</title>
        <authorList>
            <person name="van Westerhoven A.C."/>
            <person name="Mehrabi R."/>
            <person name="Talebi R."/>
            <person name="Steentjes M.B.F."/>
            <person name="Corcolon B."/>
            <person name="Chong P.A."/>
            <person name="Kema G.H.J."/>
            <person name="Seidl M.F."/>
        </authorList>
    </citation>
    <scope>NUCLEOTIDE SEQUENCE [LARGE SCALE GENOMIC DNA]</scope>
    <source>
        <strain evidence="3 4">P124</strain>
    </source>
</reference>
<protein>
    <submittedName>
        <fullName evidence="3">Uncharacterized protein</fullName>
    </submittedName>
</protein>
<proteinExistence type="predicted"/>
<feature type="transmembrane region" description="Helical" evidence="1">
    <location>
        <begin position="189"/>
        <end position="211"/>
    </location>
</feature>
<keyword evidence="1" id="KW-0812">Transmembrane</keyword>
<dbReference type="PANTHER" id="PTHR28022:SF1">
    <property type="entry name" value="GPI MANNOSYLTRANSFERASE 2 SUBUNIT PGA1"/>
    <property type="match status" value="1"/>
</dbReference>
<keyword evidence="1" id="KW-1133">Transmembrane helix</keyword>
<evidence type="ECO:0000256" key="1">
    <source>
        <dbReference type="SAM" id="Phobius"/>
    </source>
</evidence>
<dbReference type="EMBL" id="JAXOVC010000002">
    <property type="protein sequence ID" value="KAK4504941.1"/>
    <property type="molecule type" value="Genomic_DNA"/>
</dbReference>
<dbReference type="InterPro" id="IPR019433">
    <property type="entry name" value="GPI_ManTrfase_II_coact_Pga1"/>
</dbReference>
<evidence type="ECO:0000313" key="4">
    <source>
        <dbReference type="Proteomes" id="UP001305779"/>
    </source>
</evidence>